<protein>
    <submittedName>
        <fullName evidence="1">Uncharacterized protein</fullName>
    </submittedName>
</protein>
<evidence type="ECO:0000313" key="2">
    <source>
        <dbReference type="Proteomes" id="UP000030764"/>
    </source>
</evidence>
<name>A0A085MN05_9BILA</name>
<gene>
    <name evidence="1" type="ORF">M513_00294</name>
</gene>
<accession>A0A085MN05</accession>
<dbReference type="EMBL" id="KL363183">
    <property type="protein sequence ID" value="KFD58601.1"/>
    <property type="molecule type" value="Genomic_DNA"/>
</dbReference>
<keyword evidence="2" id="KW-1185">Reference proteome</keyword>
<organism evidence="1 2">
    <name type="scientific">Trichuris suis</name>
    <name type="common">pig whipworm</name>
    <dbReference type="NCBI Taxonomy" id="68888"/>
    <lineage>
        <taxon>Eukaryota</taxon>
        <taxon>Metazoa</taxon>
        <taxon>Ecdysozoa</taxon>
        <taxon>Nematoda</taxon>
        <taxon>Enoplea</taxon>
        <taxon>Dorylaimia</taxon>
        <taxon>Trichinellida</taxon>
        <taxon>Trichuridae</taxon>
        <taxon>Trichuris</taxon>
    </lineage>
</organism>
<proteinExistence type="predicted"/>
<reference evidence="1 2" key="1">
    <citation type="journal article" date="2014" name="Nat. Genet.">
        <title>Genome and transcriptome of the porcine whipworm Trichuris suis.</title>
        <authorList>
            <person name="Jex A.R."/>
            <person name="Nejsum P."/>
            <person name="Schwarz E.M."/>
            <person name="Hu L."/>
            <person name="Young N.D."/>
            <person name="Hall R.S."/>
            <person name="Korhonen P.K."/>
            <person name="Liao S."/>
            <person name="Thamsborg S."/>
            <person name="Xia J."/>
            <person name="Xu P."/>
            <person name="Wang S."/>
            <person name="Scheerlinck J.P."/>
            <person name="Hofmann A."/>
            <person name="Sternberg P.W."/>
            <person name="Wang J."/>
            <person name="Gasser R.B."/>
        </authorList>
    </citation>
    <scope>NUCLEOTIDE SEQUENCE [LARGE SCALE GENOMIC DNA]</scope>
    <source>
        <strain evidence="1">DCEP-RM93M</strain>
    </source>
</reference>
<sequence length="134" mass="15336">MIFEEKILVCAFACENVAKILFLQERLSVKRSFLRQINTEQQEFRCLLSPVASLITEQKKRMHSTFACCDEYFLKPSNILHCTNSQNAFLHSKPTTPPTCTQSRHLSPLEQAALFCRQVYGSHLDVIIDTVAEV</sequence>
<dbReference type="AlphaFoldDB" id="A0A085MN05"/>
<dbReference type="Proteomes" id="UP000030764">
    <property type="component" value="Unassembled WGS sequence"/>
</dbReference>
<evidence type="ECO:0000313" key="1">
    <source>
        <dbReference type="EMBL" id="KFD58601.1"/>
    </source>
</evidence>